<evidence type="ECO:0000313" key="3">
    <source>
        <dbReference type="Proteomes" id="UP000481252"/>
    </source>
</evidence>
<evidence type="ECO:0000259" key="1">
    <source>
        <dbReference type="Pfam" id="PF13480"/>
    </source>
</evidence>
<reference evidence="2 3" key="1">
    <citation type="submission" date="2020-02" db="EMBL/GenBank/DDBJ databases">
        <title>Genome sequence of the type strain CGMCC 1.15528 of Mesorhizobium zhangyense.</title>
        <authorList>
            <person name="Gao J."/>
            <person name="Sun J."/>
        </authorList>
    </citation>
    <scope>NUCLEOTIDE SEQUENCE [LARGE SCALE GENOMIC DNA]</scope>
    <source>
        <strain evidence="2 3">CGMCC 1.15528</strain>
    </source>
</reference>
<dbReference type="RefSeq" id="WP_165120239.1">
    <property type="nucleotide sequence ID" value="NZ_JAAKZG010000011.1"/>
</dbReference>
<proteinExistence type="predicted"/>
<dbReference type="InterPro" id="IPR038740">
    <property type="entry name" value="BioF2-like_GNAT_dom"/>
</dbReference>
<dbReference type="GO" id="GO:0016740">
    <property type="term" value="F:transferase activity"/>
    <property type="evidence" value="ECO:0007669"/>
    <property type="project" value="UniProtKB-KW"/>
</dbReference>
<accession>A0A7C9RAQ7</accession>
<dbReference type="Proteomes" id="UP000481252">
    <property type="component" value="Unassembled WGS sequence"/>
</dbReference>
<comment type="caution">
    <text evidence="2">The sequence shown here is derived from an EMBL/GenBank/DDBJ whole genome shotgun (WGS) entry which is preliminary data.</text>
</comment>
<dbReference type="EMBL" id="JAAKZG010000011">
    <property type="protein sequence ID" value="NGN43838.1"/>
    <property type="molecule type" value="Genomic_DNA"/>
</dbReference>
<dbReference type="SUPFAM" id="SSF55729">
    <property type="entry name" value="Acyl-CoA N-acyltransferases (Nat)"/>
    <property type="match status" value="1"/>
</dbReference>
<organism evidence="2 3">
    <name type="scientific">Mesorhizobium zhangyense</name>
    <dbReference type="NCBI Taxonomy" id="1776730"/>
    <lineage>
        <taxon>Bacteria</taxon>
        <taxon>Pseudomonadati</taxon>
        <taxon>Pseudomonadota</taxon>
        <taxon>Alphaproteobacteria</taxon>
        <taxon>Hyphomicrobiales</taxon>
        <taxon>Phyllobacteriaceae</taxon>
        <taxon>Mesorhizobium</taxon>
    </lineage>
</organism>
<dbReference type="AlphaFoldDB" id="A0A7C9RAQ7"/>
<keyword evidence="2" id="KW-0808">Transferase</keyword>
<keyword evidence="3" id="KW-1185">Reference proteome</keyword>
<sequence>MTAIMESRRFVADHSAVVEEKVTVATTLEEVEALRDVWKSLHVDDIDSDIDYYMTVVRHADQVIRPHVVHIRQDGGADLLAVARLENLPVPFRFGYRRLGSATLRAIVVTFGGILGARNKYEEEIVLRHLKKDLDKGVADLILMRNVDVDSTLYATALVATGWAQRAHAQPVSRRWMAVIPDSMTRFLETRSAKTRGNLRRHDNQLRMEFAGRLELRHLDRPEDAADLYRDMEAVAAKTYQRGLGVGFSGTPMQCALIKLGLDRGWYRTWMLYIDERPVAFWSGFGYGGTFQIGTPGFDPDMSKLSIGRFTMLRMLEDLCADPAISELDFGHGEADYKSSFGRAVRSESEVMLAASRPWPTLVMLAVSSLSFANNLVRRLVENSEWGRRLKAGWRRRMASR</sequence>
<dbReference type="InterPro" id="IPR016181">
    <property type="entry name" value="Acyl_CoA_acyltransferase"/>
</dbReference>
<dbReference type="Pfam" id="PF13480">
    <property type="entry name" value="Acetyltransf_6"/>
    <property type="match status" value="1"/>
</dbReference>
<name>A0A7C9RAQ7_9HYPH</name>
<protein>
    <submittedName>
        <fullName evidence="2">GNAT family N-acetyltransferase</fullName>
    </submittedName>
</protein>
<feature type="domain" description="BioF2-like acetyltransferase" evidence="1">
    <location>
        <begin position="193"/>
        <end position="339"/>
    </location>
</feature>
<evidence type="ECO:0000313" key="2">
    <source>
        <dbReference type="EMBL" id="NGN43838.1"/>
    </source>
</evidence>
<gene>
    <name evidence="2" type="ORF">G6N74_22490</name>
</gene>